<reference evidence="10" key="1">
    <citation type="journal article" date="2020" name="ISME J.">
        <title>Gammaproteobacteria mediating utilization of methyl-, sulfur- and petroleum organic compounds in deep ocean hydrothermal plumes.</title>
        <authorList>
            <person name="Zhou Z."/>
            <person name="Liu Y."/>
            <person name="Pan J."/>
            <person name="Cron B.R."/>
            <person name="Toner B.M."/>
            <person name="Anantharaman K."/>
            <person name="Breier J.A."/>
            <person name="Dick G.J."/>
            <person name="Li M."/>
        </authorList>
    </citation>
    <scope>NUCLEOTIDE SEQUENCE</scope>
    <source>
        <strain evidence="10">SZUA-1515</strain>
    </source>
</reference>
<dbReference type="GO" id="GO:0004400">
    <property type="term" value="F:histidinol-phosphate transaminase activity"/>
    <property type="evidence" value="ECO:0007669"/>
    <property type="project" value="UniProtKB-UniRule"/>
</dbReference>
<keyword evidence="5 7" id="KW-0663">Pyridoxal phosphate</keyword>
<dbReference type="Gene3D" id="3.90.1150.10">
    <property type="entry name" value="Aspartate Aminotransferase, domain 1"/>
    <property type="match status" value="1"/>
</dbReference>
<evidence type="ECO:0000256" key="4">
    <source>
        <dbReference type="ARBA" id="ARBA00022679"/>
    </source>
</evidence>
<evidence type="ECO:0000256" key="7">
    <source>
        <dbReference type="HAMAP-Rule" id="MF_01023"/>
    </source>
</evidence>
<dbReference type="CDD" id="cd00609">
    <property type="entry name" value="AAT_like"/>
    <property type="match status" value="1"/>
</dbReference>
<comment type="catalytic activity">
    <reaction evidence="7">
        <text>L-histidinol phosphate + 2-oxoglutarate = 3-(imidazol-4-yl)-2-oxopropyl phosphate + L-glutamate</text>
        <dbReference type="Rhea" id="RHEA:23744"/>
        <dbReference type="ChEBI" id="CHEBI:16810"/>
        <dbReference type="ChEBI" id="CHEBI:29985"/>
        <dbReference type="ChEBI" id="CHEBI:57766"/>
        <dbReference type="ChEBI" id="CHEBI:57980"/>
        <dbReference type="EC" id="2.6.1.9"/>
    </reaction>
</comment>
<organism evidence="10 11">
    <name type="scientific">Caldiarchaeum subterraneum</name>
    <dbReference type="NCBI Taxonomy" id="311458"/>
    <lineage>
        <taxon>Archaea</taxon>
        <taxon>Nitrososphaerota</taxon>
        <taxon>Candidatus Caldarchaeales</taxon>
        <taxon>Candidatus Caldarchaeaceae</taxon>
        <taxon>Candidatus Caldarchaeum</taxon>
    </lineage>
</organism>
<evidence type="ECO:0000313" key="10">
    <source>
        <dbReference type="EMBL" id="HIQ30250.1"/>
    </source>
</evidence>
<dbReference type="EC" id="2.6.1.9" evidence="7"/>
<dbReference type="SUPFAM" id="SSF53383">
    <property type="entry name" value="PLP-dependent transferases"/>
    <property type="match status" value="1"/>
</dbReference>
<dbReference type="PANTHER" id="PTHR42885">
    <property type="entry name" value="HISTIDINOL-PHOSPHATE AMINOTRANSFERASE-RELATED"/>
    <property type="match status" value="1"/>
</dbReference>
<dbReference type="Proteomes" id="UP000608579">
    <property type="component" value="Unassembled WGS sequence"/>
</dbReference>
<evidence type="ECO:0000256" key="6">
    <source>
        <dbReference type="ARBA" id="ARBA00023102"/>
    </source>
</evidence>
<feature type="domain" description="Aminotransferase class I/classII large" evidence="9">
    <location>
        <begin position="32"/>
        <end position="355"/>
    </location>
</feature>
<dbReference type="InterPro" id="IPR015421">
    <property type="entry name" value="PyrdxlP-dep_Trfase_major"/>
</dbReference>
<accession>A0A832ZWN3</accession>
<evidence type="ECO:0000259" key="9">
    <source>
        <dbReference type="Pfam" id="PF00155"/>
    </source>
</evidence>
<comment type="pathway">
    <text evidence="7">Amino-acid biosynthesis; L-histidine biosynthesis; L-histidine from 5-phospho-alpha-D-ribose 1-diphosphate: step 7/9.</text>
</comment>
<dbReference type="EMBL" id="DQVM01000129">
    <property type="protein sequence ID" value="HIQ30250.1"/>
    <property type="molecule type" value="Genomic_DNA"/>
</dbReference>
<gene>
    <name evidence="7 10" type="primary">hisC</name>
    <name evidence="10" type="ORF">EYH45_06775</name>
</gene>
<name>A0A832ZWN3_CALS0</name>
<dbReference type="AlphaFoldDB" id="A0A832ZWN3"/>
<dbReference type="NCBIfam" id="TIGR01141">
    <property type="entry name" value="hisC"/>
    <property type="match status" value="1"/>
</dbReference>
<comment type="caution">
    <text evidence="10">The sequence shown here is derived from an EMBL/GenBank/DDBJ whole genome shotgun (WGS) entry which is preliminary data.</text>
</comment>
<dbReference type="InterPro" id="IPR005861">
    <property type="entry name" value="HisP_aminotrans"/>
</dbReference>
<sequence>MRIRDFLSGFEAYAWEESSRSIAERYGLAEEDIIRFDLNTSPYKPVETLREVELEEIDIHQYPDTSYSSLREKLTSYTGFSIDSFVITNGADEALDIIAKVFIESGDEAVISTPTYSYFRIVTEVMGGKPKYVMRRKDGFSDDIEAILEGVNKRTKVIFLCSPNNPTGNLTPERDVEKLLSETDAAVVVDEAYYEFCGRTVADLTRRYGNLIVVRTFSKAFAMAGARVGYIIAAEETVRWLNKVRPPNSLSIPSLKLAEKALEHVDAVKRNVRLLMEEKEFMNRELSALEGVRVFPSEANFLLVKFLETPADEVHAKLMQRGLILRNLSSVPGLENCLRITIHKPENNRKLLASLRHALRSM</sequence>
<feature type="modified residue" description="N6-(pyridoxal phosphate)lysine" evidence="7">
    <location>
        <position position="219"/>
    </location>
</feature>
<keyword evidence="6 7" id="KW-0368">Histidine biosynthesis</keyword>
<comment type="cofactor">
    <cofactor evidence="1 7">
        <name>pyridoxal 5'-phosphate</name>
        <dbReference type="ChEBI" id="CHEBI:597326"/>
    </cofactor>
</comment>
<dbReference type="InterPro" id="IPR001917">
    <property type="entry name" value="Aminotrans_II_pyridoxalP_BS"/>
</dbReference>
<dbReference type="InterPro" id="IPR004839">
    <property type="entry name" value="Aminotransferase_I/II_large"/>
</dbReference>
<feature type="coiled-coil region" evidence="8">
    <location>
        <begin position="258"/>
        <end position="292"/>
    </location>
</feature>
<dbReference type="UniPathway" id="UPA00031">
    <property type="reaction ID" value="UER00012"/>
</dbReference>
<keyword evidence="8" id="KW-0175">Coiled coil</keyword>
<keyword evidence="4 7" id="KW-0808">Transferase</keyword>
<dbReference type="HAMAP" id="MF_01023">
    <property type="entry name" value="HisC_aminotrans_2"/>
    <property type="match status" value="1"/>
</dbReference>
<evidence type="ECO:0000256" key="2">
    <source>
        <dbReference type="ARBA" id="ARBA00022576"/>
    </source>
</evidence>
<evidence type="ECO:0000313" key="11">
    <source>
        <dbReference type="Proteomes" id="UP000608579"/>
    </source>
</evidence>
<evidence type="ECO:0000256" key="3">
    <source>
        <dbReference type="ARBA" id="ARBA00022605"/>
    </source>
</evidence>
<dbReference type="GO" id="GO:0030170">
    <property type="term" value="F:pyridoxal phosphate binding"/>
    <property type="evidence" value="ECO:0007669"/>
    <property type="project" value="InterPro"/>
</dbReference>
<proteinExistence type="inferred from homology"/>
<dbReference type="PROSITE" id="PS00599">
    <property type="entry name" value="AA_TRANSFER_CLASS_2"/>
    <property type="match status" value="1"/>
</dbReference>
<keyword evidence="3 7" id="KW-0028">Amino-acid biosynthesis</keyword>
<evidence type="ECO:0000256" key="8">
    <source>
        <dbReference type="SAM" id="Coils"/>
    </source>
</evidence>
<keyword evidence="2 7" id="KW-0032">Aminotransferase</keyword>
<dbReference type="Pfam" id="PF00155">
    <property type="entry name" value="Aminotran_1_2"/>
    <property type="match status" value="1"/>
</dbReference>
<dbReference type="PANTHER" id="PTHR42885:SF2">
    <property type="entry name" value="HISTIDINOL-PHOSPHATE AMINOTRANSFERASE"/>
    <property type="match status" value="1"/>
</dbReference>
<evidence type="ECO:0000256" key="5">
    <source>
        <dbReference type="ARBA" id="ARBA00022898"/>
    </source>
</evidence>
<dbReference type="GO" id="GO:0000105">
    <property type="term" value="P:L-histidine biosynthetic process"/>
    <property type="evidence" value="ECO:0007669"/>
    <property type="project" value="UniProtKB-UniRule"/>
</dbReference>
<comment type="similarity">
    <text evidence="7">Belongs to the class-II pyridoxal-phosphate-dependent aminotransferase family. Histidinol-phosphate aminotransferase subfamily.</text>
</comment>
<protein>
    <recommendedName>
        <fullName evidence="7">Histidinol-phosphate aminotransferase</fullName>
        <ecNumber evidence="7">2.6.1.9</ecNumber>
    </recommendedName>
    <alternativeName>
        <fullName evidence="7">Imidazole acetol-phosphate transaminase</fullName>
    </alternativeName>
</protein>
<evidence type="ECO:0000256" key="1">
    <source>
        <dbReference type="ARBA" id="ARBA00001933"/>
    </source>
</evidence>
<dbReference type="InterPro" id="IPR015422">
    <property type="entry name" value="PyrdxlP-dep_Trfase_small"/>
</dbReference>
<dbReference type="InterPro" id="IPR015424">
    <property type="entry name" value="PyrdxlP-dep_Trfase"/>
</dbReference>
<dbReference type="Gene3D" id="3.40.640.10">
    <property type="entry name" value="Type I PLP-dependent aspartate aminotransferase-like (Major domain)"/>
    <property type="match status" value="1"/>
</dbReference>